<evidence type="ECO:0000313" key="1">
    <source>
        <dbReference type="EMBL" id="NMO96268.1"/>
    </source>
</evidence>
<accession>A0A848M580</accession>
<gene>
    <name evidence="1" type="ORF">HII30_10845</name>
</gene>
<evidence type="ECO:0000313" key="2">
    <source>
        <dbReference type="Proteomes" id="UP000565468"/>
    </source>
</evidence>
<organism evidence="1 2">
    <name type="scientific">Paenibacillus lemnae</name>
    <dbReference type="NCBI Taxonomy" id="1330551"/>
    <lineage>
        <taxon>Bacteria</taxon>
        <taxon>Bacillati</taxon>
        <taxon>Bacillota</taxon>
        <taxon>Bacilli</taxon>
        <taxon>Bacillales</taxon>
        <taxon>Paenibacillaceae</taxon>
        <taxon>Paenibacillus</taxon>
    </lineage>
</organism>
<protein>
    <submittedName>
        <fullName evidence="1">Uncharacterized protein</fullName>
    </submittedName>
</protein>
<name>A0A848M580_PAELE</name>
<keyword evidence="2" id="KW-1185">Reference proteome</keyword>
<reference evidence="1 2" key="1">
    <citation type="submission" date="2020-04" db="EMBL/GenBank/DDBJ databases">
        <title>Paenibacillus algicola sp. nov., a novel marine bacterium producing alginate lyase.</title>
        <authorList>
            <person name="Huang H."/>
        </authorList>
    </citation>
    <scope>NUCLEOTIDE SEQUENCE [LARGE SCALE GENOMIC DNA]</scope>
    <source>
        <strain evidence="1 2">L7-75</strain>
    </source>
</reference>
<proteinExistence type="predicted"/>
<comment type="caution">
    <text evidence="1">The sequence shown here is derived from an EMBL/GenBank/DDBJ whole genome shotgun (WGS) entry which is preliminary data.</text>
</comment>
<dbReference type="Proteomes" id="UP000565468">
    <property type="component" value="Unassembled WGS sequence"/>
</dbReference>
<dbReference type="RefSeq" id="WP_169505048.1">
    <property type="nucleotide sequence ID" value="NZ_JABBPN010000008.1"/>
</dbReference>
<dbReference type="AlphaFoldDB" id="A0A848M580"/>
<sequence>MSVDRFIVKKLGSSQEVHTTLNLAKLFQIRIHKAQTAEEKRLNLPLLVNRR</sequence>
<dbReference type="EMBL" id="JABBPN010000008">
    <property type="protein sequence ID" value="NMO96268.1"/>
    <property type="molecule type" value="Genomic_DNA"/>
</dbReference>